<dbReference type="InterPro" id="IPR046455">
    <property type="entry name" value="Sec7/BIG1-like_C"/>
</dbReference>
<dbReference type="STRING" id="145388.A0A0D2MW45"/>
<dbReference type="RefSeq" id="XP_013905804.1">
    <property type="nucleotide sequence ID" value="XM_014050350.1"/>
</dbReference>
<proteinExistence type="predicted"/>
<feature type="domain" description="Sec7/BIG1-like C-terminal" evidence="2">
    <location>
        <begin position="11"/>
        <end position="142"/>
    </location>
</feature>
<protein>
    <recommendedName>
        <fullName evidence="2">Sec7/BIG1-like C-terminal domain-containing protein</fullName>
    </recommendedName>
</protein>
<reference evidence="3 4" key="1">
    <citation type="journal article" date="2013" name="BMC Genomics">
        <title>Reconstruction of the lipid metabolism for the microalga Monoraphidium neglectum from its genome sequence reveals characteristics suitable for biofuel production.</title>
        <authorList>
            <person name="Bogen C."/>
            <person name="Al-Dilaimi A."/>
            <person name="Albersmeier A."/>
            <person name="Wichmann J."/>
            <person name="Grundmann M."/>
            <person name="Rupp O."/>
            <person name="Lauersen K.J."/>
            <person name="Blifernez-Klassen O."/>
            <person name="Kalinowski J."/>
            <person name="Goesmann A."/>
            <person name="Mussgnug J.H."/>
            <person name="Kruse O."/>
        </authorList>
    </citation>
    <scope>NUCLEOTIDE SEQUENCE [LARGE SCALE GENOMIC DNA]</scope>
    <source>
        <strain evidence="3 4">SAG 48.87</strain>
    </source>
</reference>
<dbReference type="OrthoDB" id="1703309at2759"/>
<accession>A0A0D2MW45</accession>
<feature type="region of interest" description="Disordered" evidence="1">
    <location>
        <begin position="65"/>
        <end position="84"/>
    </location>
</feature>
<keyword evidence="4" id="KW-1185">Reference proteome</keyword>
<dbReference type="Proteomes" id="UP000054498">
    <property type="component" value="Unassembled WGS sequence"/>
</dbReference>
<dbReference type="AlphaFoldDB" id="A0A0D2MW45"/>
<evidence type="ECO:0000313" key="4">
    <source>
        <dbReference type="Proteomes" id="UP000054498"/>
    </source>
</evidence>
<dbReference type="EMBL" id="KK100331">
    <property type="protein sequence ID" value="KIZ06785.1"/>
    <property type="molecule type" value="Genomic_DNA"/>
</dbReference>
<gene>
    <name evidence="3" type="ORF">MNEG_1175</name>
</gene>
<sequence>MSSLLRRCVPDPPLLRQETEACHTQLSLLLHLASGAGCSEAERVVEAQRRLEALTFGVLERFANGAPPSGQQQQQQQQPARPPASTELVAFAPLVTSALKALAAAGDGAFRRQLPDLFPVLARLVQCDHATPDVQRALSDLLMGRVGPLLGSGDAVTQAGSGALLAATSCG</sequence>
<dbReference type="KEGG" id="mng:MNEG_1175"/>
<evidence type="ECO:0000259" key="2">
    <source>
        <dbReference type="Pfam" id="PF20252"/>
    </source>
</evidence>
<evidence type="ECO:0000256" key="1">
    <source>
        <dbReference type="SAM" id="MobiDB-lite"/>
    </source>
</evidence>
<dbReference type="GeneID" id="25729043"/>
<dbReference type="Pfam" id="PF20252">
    <property type="entry name" value="BIG2_C"/>
    <property type="match status" value="1"/>
</dbReference>
<organism evidence="3 4">
    <name type="scientific">Monoraphidium neglectum</name>
    <dbReference type="NCBI Taxonomy" id="145388"/>
    <lineage>
        <taxon>Eukaryota</taxon>
        <taxon>Viridiplantae</taxon>
        <taxon>Chlorophyta</taxon>
        <taxon>core chlorophytes</taxon>
        <taxon>Chlorophyceae</taxon>
        <taxon>CS clade</taxon>
        <taxon>Sphaeropleales</taxon>
        <taxon>Selenastraceae</taxon>
        <taxon>Monoraphidium</taxon>
    </lineage>
</organism>
<evidence type="ECO:0000313" key="3">
    <source>
        <dbReference type="EMBL" id="KIZ06785.1"/>
    </source>
</evidence>
<name>A0A0D2MW45_9CHLO</name>